<dbReference type="PANTHER" id="PTHR35561">
    <property type="entry name" value="RNA 2',3'-CYCLIC PHOSPHODIESTERASE"/>
    <property type="match status" value="1"/>
</dbReference>
<keyword evidence="4" id="KW-1185">Reference proteome</keyword>
<dbReference type="EC" id="3.1.4.58" evidence="2"/>
<comment type="catalytic activity">
    <reaction evidence="2">
        <text>a 3'-end 2',3'-cyclophospho-ribonucleotide-RNA + H2O = a 3'-end 2'-phospho-ribonucleotide-RNA + H(+)</text>
        <dbReference type="Rhea" id="RHEA:11828"/>
        <dbReference type="Rhea" id="RHEA-COMP:10464"/>
        <dbReference type="Rhea" id="RHEA-COMP:17353"/>
        <dbReference type="ChEBI" id="CHEBI:15377"/>
        <dbReference type="ChEBI" id="CHEBI:15378"/>
        <dbReference type="ChEBI" id="CHEBI:83064"/>
        <dbReference type="ChEBI" id="CHEBI:173113"/>
        <dbReference type="EC" id="3.1.4.58"/>
    </reaction>
</comment>
<dbReference type="InterPro" id="IPR009097">
    <property type="entry name" value="Cyclic_Pdiesterase"/>
</dbReference>
<evidence type="ECO:0000256" key="1">
    <source>
        <dbReference type="ARBA" id="ARBA00022801"/>
    </source>
</evidence>
<accession>A0ABU8ETQ1</accession>
<comment type="caution">
    <text evidence="3">The sequence shown here is derived from an EMBL/GenBank/DDBJ whole genome shotgun (WGS) entry which is preliminary data.</text>
</comment>
<evidence type="ECO:0000313" key="4">
    <source>
        <dbReference type="Proteomes" id="UP001382455"/>
    </source>
</evidence>
<dbReference type="PANTHER" id="PTHR35561:SF1">
    <property type="entry name" value="RNA 2',3'-CYCLIC PHOSPHODIESTERASE"/>
    <property type="match status" value="1"/>
</dbReference>
<feature type="active site" description="Proton donor" evidence="2">
    <location>
        <position position="46"/>
    </location>
</feature>
<dbReference type="InterPro" id="IPR004175">
    <property type="entry name" value="RNA_CPDase"/>
</dbReference>
<evidence type="ECO:0000256" key="2">
    <source>
        <dbReference type="HAMAP-Rule" id="MF_01940"/>
    </source>
</evidence>
<reference evidence="3 4" key="1">
    <citation type="submission" date="2023-12" db="EMBL/GenBank/DDBJ databases">
        <title>Friends and Foes: Symbiotic and Algicidal bacterial influence on Karenia brevis blooms.</title>
        <authorList>
            <person name="Fei C."/>
            <person name="Mohamed A.R."/>
            <person name="Booker A."/>
            <person name="Arshad M."/>
            <person name="Klass S."/>
            <person name="Ahn S."/>
            <person name="Gilbert P.M."/>
            <person name="Heil C.A."/>
            <person name="Martinez J.M."/>
            <person name="Amin S.A."/>
        </authorList>
    </citation>
    <scope>NUCLEOTIDE SEQUENCE [LARGE SCALE GENOMIC DNA]</scope>
    <source>
        <strain evidence="3 4">CE15</strain>
    </source>
</reference>
<dbReference type="SUPFAM" id="SSF55144">
    <property type="entry name" value="LigT-like"/>
    <property type="match status" value="1"/>
</dbReference>
<dbReference type="Pfam" id="PF13563">
    <property type="entry name" value="2_5_RNA_ligase2"/>
    <property type="match status" value="1"/>
</dbReference>
<proteinExistence type="inferred from homology"/>
<dbReference type="EMBL" id="JBAWKS010000001">
    <property type="protein sequence ID" value="MEI4550165.1"/>
    <property type="molecule type" value="Genomic_DNA"/>
</dbReference>
<feature type="short sequence motif" description="HXTX 2" evidence="2">
    <location>
        <begin position="128"/>
        <end position="131"/>
    </location>
</feature>
<keyword evidence="1 2" id="KW-0378">Hydrolase</keyword>
<comment type="similarity">
    <text evidence="2">Belongs to the 2H phosphoesterase superfamily. ThpR family.</text>
</comment>
<feature type="active site" description="Proton acceptor" evidence="2">
    <location>
        <position position="128"/>
    </location>
</feature>
<gene>
    <name evidence="3" type="primary">thpR</name>
    <name evidence="3" type="ORF">WAE96_10855</name>
</gene>
<protein>
    <recommendedName>
        <fullName evidence="2">RNA 2',3'-cyclic phosphodiesterase</fullName>
        <shortName evidence="2">RNA 2',3'-CPDase</shortName>
        <ecNumber evidence="2">3.1.4.58</ecNumber>
    </recommendedName>
</protein>
<dbReference type="RefSeq" id="WP_336435451.1">
    <property type="nucleotide sequence ID" value="NZ_JBAWKS010000001.1"/>
</dbReference>
<feature type="short sequence motif" description="HXTX 1" evidence="2">
    <location>
        <begin position="46"/>
        <end position="49"/>
    </location>
</feature>
<dbReference type="Proteomes" id="UP001382455">
    <property type="component" value="Unassembled WGS sequence"/>
</dbReference>
<comment type="function">
    <text evidence="2">Hydrolyzes RNA 2',3'-cyclic phosphodiester to an RNA 2'-phosphomonoester.</text>
</comment>
<sequence>MTDKNQENKRLFFGLDFSEEDKSRIFRWLTSNIKSKRKPILKSNLHLTLAFLPNVPIKTQEALIEFARSLSVSPFSLRFEETSFWQNSGIFYLKPTSQPSSLTQLANTLRDEGEKLQLYTNPFAYHPHVTLIRNCKQPPQIIQKITPFDVTYSEFKLFHSTRINNQLRYIPIETFPLKAD</sequence>
<dbReference type="HAMAP" id="MF_01940">
    <property type="entry name" value="RNA_CPDase"/>
    <property type="match status" value="1"/>
</dbReference>
<dbReference type="NCBIfam" id="TIGR02258">
    <property type="entry name" value="2_5_ligase"/>
    <property type="match status" value="1"/>
</dbReference>
<organism evidence="3 4">
    <name type="scientific">Pseudoalteromonas spongiae</name>
    <dbReference type="NCBI Taxonomy" id="298657"/>
    <lineage>
        <taxon>Bacteria</taxon>
        <taxon>Pseudomonadati</taxon>
        <taxon>Pseudomonadota</taxon>
        <taxon>Gammaproteobacteria</taxon>
        <taxon>Alteromonadales</taxon>
        <taxon>Pseudoalteromonadaceae</taxon>
        <taxon>Pseudoalteromonas</taxon>
    </lineage>
</organism>
<evidence type="ECO:0000313" key="3">
    <source>
        <dbReference type="EMBL" id="MEI4550165.1"/>
    </source>
</evidence>
<dbReference type="Gene3D" id="3.90.1140.10">
    <property type="entry name" value="Cyclic phosphodiesterase"/>
    <property type="match status" value="1"/>
</dbReference>
<name>A0ABU8ETQ1_9GAMM</name>